<dbReference type="Proteomes" id="UP000319263">
    <property type="component" value="Chromosome"/>
</dbReference>
<feature type="domain" description="Methyltransferase" evidence="1">
    <location>
        <begin position="48"/>
        <end position="140"/>
    </location>
</feature>
<dbReference type="RefSeq" id="WP_143986774.1">
    <property type="nucleotide sequence ID" value="NZ_CP041692.1"/>
</dbReference>
<dbReference type="EMBL" id="CP041692">
    <property type="protein sequence ID" value="QDP96812.1"/>
    <property type="molecule type" value="Genomic_DNA"/>
</dbReference>
<dbReference type="GO" id="GO:0032259">
    <property type="term" value="P:methylation"/>
    <property type="evidence" value="ECO:0007669"/>
    <property type="project" value="UniProtKB-KW"/>
</dbReference>
<dbReference type="KEGG" id="mik:FOE78_13640"/>
<dbReference type="CDD" id="cd02440">
    <property type="entry name" value="AdoMet_MTases"/>
    <property type="match status" value="1"/>
</dbReference>
<keyword evidence="3" id="KW-1185">Reference proteome</keyword>
<dbReference type="InterPro" id="IPR041698">
    <property type="entry name" value="Methyltransf_25"/>
</dbReference>
<dbReference type="OrthoDB" id="9786503at2"/>
<reference evidence="2 3" key="1">
    <citation type="submission" date="2019-07" db="EMBL/GenBank/DDBJ databases">
        <title>Microlunatus dokdonensis sp. nov. isolated from the rhizospheric soil of the wild plant Elymus tsukushiensis.</title>
        <authorList>
            <person name="Ghim S.-Y."/>
            <person name="Hwang Y.-J."/>
            <person name="Son J.-S."/>
            <person name="Shin J.-H."/>
        </authorList>
    </citation>
    <scope>NUCLEOTIDE SEQUENCE [LARGE SCALE GENOMIC DNA]</scope>
    <source>
        <strain evidence="2 3">KUDC0627</strain>
    </source>
</reference>
<dbReference type="InterPro" id="IPR050508">
    <property type="entry name" value="Methyltransf_Superfamily"/>
</dbReference>
<dbReference type="PANTHER" id="PTHR42912">
    <property type="entry name" value="METHYLTRANSFERASE"/>
    <property type="match status" value="1"/>
</dbReference>
<dbReference type="Gene3D" id="3.40.50.150">
    <property type="entry name" value="Vaccinia Virus protein VP39"/>
    <property type="match status" value="1"/>
</dbReference>
<name>A0A516Q095_9ACTN</name>
<evidence type="ECO:0000313" key="3">
    <source>
        <dbReference type="Proteomes" id="UP000319263"/>
    </source>
</evidence>
<accession>A0A516Q095</accession>
<sequence>MTHQHEAEERDARQFWEDRYSERDRIWSGKVNPVLSEIVADLDVGTALDLGCGEGGDAVWLAGMGWRVTAVDISATALQRAEQAATERGVDGRITFARHDLATDFPSGVFDLVSAQFLQTPLEFPRAEVLQQAARAVAVSGRLLIVEHGAAPPWMPHDHDHPVDFPTPQQTFDQLELVDQHWRIERLEAKERQATGPNGETGTLMDNIILARRLA</sequence>
<protein>
    <submittedName>
        <fullName evidence="2">Class I SAM-dependent methyltransferase</fullName>
    </submittedName>
</protein>
<dbReference type="GO" id="GO:0008168">
    <property type="term" value="F:methyltransferase activity"/>
    <property type="evidence" value="ECO:0007669"/>
    <property type="project" value="UniProtKB-KW"/>
</dbReference>
<dbReference type="SUPFAM" id="SSF53335">
    <property type="entry name" value="S-adenosyl-L-methionine-dependent methyltransferases"/>
    <property type="match status" value="1"/>
</dbReference>
<keyword evidence="2" id="KW-0489">Methyltransferase</keyword>
<dbReference type="Pfam" id="PF13649">
    <property type="entry name" value="Methyltransf_25"/>
    <property type="match status" value="1"/>
</dbReference>
<keyword evidence="2" id="KW-0808">Transferase</keyword>
<evidence type="ECO:0000259" key="1">
    <source>
        <dbReference type="Pfam" id="PF13649"/>
    </source>
</evidence>
<dbReference type="AlphaFoldDB" id="A0A516Q095"/>
<dbReference type="InterPro" id="IPR029063">
    <property type="entry name" value="SAM-dependent_MTases_sf"/>
</dbReference>
<organism evidence="2 3">
    <name type="scientific">Microlunatus elymi</name>
    <dbReference type="NCBI Taxonomy" id="2596828"/>
    <lineage>
        <taxon>Bacteria</taxon>
        <taxon>Bacillati</taxon>
        <taxon>Actinomycetota</taxon>
        <taxon>Actinomycetes</taxon>
        <taxon>Propionibacteriales</taxon>
        <taxon>Propionibacteriaceae</taxon>
        <taxon>Microlunatus</taxon>
    </lineage>
</organism>
<gene>
    <name evidence="2" type="ORF">FOE78_13640</name>
</gene>
<evidence type="ECO:0000313" key="2">
    <source>
        <dbReference type="EMBL" id="QDP96812.1"/>
    </source>
</evidence>
<proteinExistence type="predicted"/>